<dbReference type="AlphaFoldDB" id="A0A6I6MKP7"/>
<evidence type="ECO:0008006" key="4">
    <source>
        <dbReference type="Google" id="ProtNLM"/>
    </source>
</evidence>
<keyword evidence="1" id="KW-0732">Signal</keyword>
<evidence type="ECO:0000313" key="2">
    <source>
        <dbReference type="EMBL" id="QGZ94571.1"/>
    </source>
</evidence>
<feature type="signal peptide" evidence="1">
    <location>
        <begin position="1"/>
        <end position="22"/>
    </location>
</feature>
<gene>
    <name evidence="2" type="ORF">DSM104635_01390</name>
</gene>
<dbReference type="Proteomes" id="UP000431269">
    <property type="component" value="Chromosome"/>
</dbReference>
<dbReference type="RefSeq" id="WP_158765500.1">
    <property type="nucleotide sequence ID" value="NZ_CP047045.1"/>
</dbReference>
<organism evidence="2 3">
    <name type="scientific">Terricaulis silvestris</name>
    <dbReference type="NCBI Taxonomy" id="2686094"/>
    <lineage>
        <taxon>Bacteria</taxon>
        <taxon>Pseudomonadati</taxon>
        <taxon>Pseudomonadota</taxon>
        <taxon>Alphaproteobacteria</taxon>
        <taxon>Caulobacterales</taxon>
        <taxon>Caulobacteraceae</taxon>
        <taxon>Terricaulis</taxon>
    </lineage>
</organism>
<evidence type="ECO:0000313" key="3">
    <source>
        <dbReference type="Proteomes" id="UP000431269"/>
    </source>
</evidence>
<keyword evidence="3" id="KW-1185">Reference proteome</keyword>
<feature type="chain" id="PRO_5026234548" description="Chalcone isomerase domain-containing protein" evidence="1">
    <location>
        <begin position="23"/>
        <end position="175"/>
    </location>
</feature>
<reference evidence="3" key="1">
    <citation type="submission" date="2019-12" db="EMBL/GenBank/DDBJ databases">
        <title>Complete genome of Terracaulis silvestris 0127_4.</title>
        <authorList>
            <person name="Vieira S."/>
            <person name="Riedel T."/>
            <person name="Sproer C."/>
            <person name="Pascual J."/>
            <person name="Boedeker C."/>
            <person name="Overmann J."/>
        </authorList>
    </citation>
    <scope>NUCLEOTIDE SEQUENCE [LARGE SCALE GENOMIC DNA]</scope>
    <source>
        <strain evidence="3">0127_4</strain>
    </source>
</reference>
<dbReference type="KEGG" id="tsv:DSM104635_01390"/>
<sequence length="175" mass="18985">MRPIRAALAALAISLAALPAWASPSEVERALPGAQKTGEASYHVLGIHLFDAEAYAAGGDFSWNRPFALTLSYHRAARQSTLLNRSISEMTQRGAGNARTLAPLRAQLARCFPDIARGDRVTAVSTGTNTATFYYNGAERCDVQWPGFRRAFFGIWLDGRDGPARTMSARLRGDA</sequence>
<protein>
    <recommendedName>
        <fullName evidence="4">Chalcone isomerase domain-containing protein</fullName>
    </recommendedName>
</protein>
<evidence type="ECO:0000256" key="1">
    <source>
        <dbReference type="SAM" id="SignalP"/>
    </source>
</evidence>
<dbReference type="EMBL" id="CP047045">
    <property type="protein sequence ID" value="QGZ94571.1"/>
    <property type="molecule type" value="Genomic_DNA"/>
</dbReference>
<accession>A0A6I6MKP7</accession>
<proteinExistence type="predicted"/>
<name>A0A6I6MKP7_9CAUL</name>